<reference evidence="2" key="2">
    <citation type="submission" date="2020-09" db="EMBL/GenBank/DDBJ databases">
        <authorList>
            <person name="Sun Q."/>
            <person name="Zhou Y."/>
        </authorList>
    </citation>
    <scope>NUCLEOTIDE SEQUENCE</scope>
    <source>
        <strain evidence="2">CGMCC 4.7306</strain>
    </source>
</reference>
<keyword evidence="1" id="KW-0472">Membrane</keyword>
<reference evidence="2" key="1">
    <citation type="journal article" date="2014" name="Int. J. Syst. Evol. Microbiol.">
        <title>Complete genome sequence of Corynebacterium casei LMG S-19264T (=DSM 44701T), isolated from a smear-ripened cheese.</title>
        <authorList>
            <consortium name="US DOE Joint Genome Institute (JGI-PGF)"/>
            <person name="Walter F."/>
            <person name="Albersmeier A."/>
            <person name="Kalinowski J."/>
            <person name="Ruckert C."/>
        </authorList>
    </citation>
    <scope>NUCLEOTIDE SEQUENCE</scope>
    <source>
        <strain evidence="2">CGMCC 4.7306</strain>
    </source>
</reference>
<comment type="caution">
    <text evidence="2">The sequence shown here is derived from an EMBL/GenBank/DDBJ whole genome shotgun (WGS) entry which is preliminary data.</text>
</comment>
<proteinExistence type="predicted"/>
<keyword evidence="1" id="KW-0812">Transmembrane</keyword>
<dbReference type="Proteomes" id="UP000613840">
    <property type="component" value="Unassembled WGS sequence"/>
</dbReference>
<feature type="transmembrane region" description="Helical" evidence="1">
    <location>
        <begin position="124"/>
        <end position="147"/>
    </location>
</feature>
<accession>A0A917W0M8</accession>
<organism evidence="2 3">
    <name type="scientific">Microlunatus endophyticus</name>
    <dbReference type="NCBI Taxonomy" id="1716077"/>
    <lineage>
        <taxon>Bacteria</taxon>
        <taxon>Bacillati</taxon>
        <taxon>Actinomycetota</taxon>
        <taxon>Actinomycetes</taxon>
        <taxon>Propionibacteriales</taxon>
        <taxon>Propionibacteriaceae</taxon>
        <taxon>Microlunatus</taxon>
    </lineage>
</organism>
<evidence type="ECO:0000313" key="2">
    <source>
        <dbReference type="EMBL" id="GGL47519.1"/>
    </source>
</evidence>
<gene>
    <name evidence="2" type="ORF">GCM10011575_01710</name>
</gene>
<dbReference type="AlphaFoldDB" id="A0A917W0M8"/>
<feature type="transmembrane region" description="Helical" evidence="1">
    <location>
        <begin position="9"/>
        <end position="30"/>
    </location>
</feature>
<evidence type="ECO:0000313" key="3">
    <source>
        <dbReference type="Proteomes" id="UP000613840"/>
    </source>
</evidence>
<keyword evidence="3" id="KW-1185">Reference proteome</keyword>
<dbReference type="RefSeq" id="WP_188893285.1">
    <property type="nucleotide sequence ID" value="NZ_BMMZ01000001.1"/>
</dbReference>
<keyword evidence="1" id="KW-1133">Transmembrane helix</keyword>
<evidence type="ECO:0000256" key="1">
    <source>
        <dbReference type="SAM" id="Phobius"/>
    </source>
</evidence>
<dbReference type="EMBL" id="BMMZ01000001">
    <property type="protein sequence ID" value="GGL47519.1"/>
    <property type="molecule type" value="Genomic_DNA"/>
</dbReference>
<sequence>MPQRTIRRALFRFIGSIIGIAVLLTVLLSMGSQFLIRYPGNATIYTVTITHYDEHTKRSCTTHTDSNGQSRTSCDDQTTYVLYFDDPRYPGRHHEVSVTDSWHGQTQRVFFDGRDWEIVWDLPVGLTFVILGGCVVVVAALGWFGIARPALRGAAERRAVARR</sequence>
<protein>
    <submittedName>
        <fullName evidence="2">Uncharacterized protein</fullName>
    </submittedName>
</protein>
<name>A0A917W0M8_9ACTN</name>